<accession>A0ABN7XMK3</accession>
<gene>
    <name evidence="2" type="ORF">GMARGA_LOCUS45340</name>
</gene>
<organism evidence="2 3">
    <name type="scientific">Gigaspora margarita</name>
    <dbReference type="NCBI Taxonomy" id="4874"/>
    <lineage>
        <taxon>Eukaryota</taxon>
        <taxon>Fungi</taxon>
        <taxon>Fungi incertae sedis</taxon>
        <taxon>Mucoromycota</taxon>
        <taxon>Glomeromycotina</taxon>
        <taxon>Glomeromycetes</taxon>
        <taxon>Diversisporales</taxon>
        <taxon>Gigasporaceae</taxon>
        <taxon>Gigaspora</taxon>
    </lineage>
</organism>
<evidence type="ECO:0000313" key="2">
    <source>
        <dbReference type="EMBL" id="CAG8856519.1"/>
    </source>
</evidence>
<feature type="non-terminal residue" evidence="2">
    <location>
        <position position="1"/>
    </location>
</feature>
<name>A0ABN7XMK3_GIGMA</name>
<dbReference type="Proteomes" id="UP000789901">
    <property type="component" value="Unassembled WGS sequence"/>
</dbReference>
<sequence>RQALARLAAIRSNNIEPEMKTKTIHEAEQMDMDSQPSLSTKKQKTGQPNELNNHATTAN</sequence>
<feature type="region of interest" description="Disordered" evidence="1">
    <location>
        <begin position="29"/>
        <end position="59"/>
    </location>
</feature>
<dbReference type="EMBL" id="CAJVQB010160949">
    <property type="protein sequence ID" value="CAG8856519.1"/>
    <property type="molecule type" value="Genomic_DNA"/>
</dbReference>
<protein>
    <submittedName>
        <fullName evidence="2">17536_t:CDS:1</fullName>
    </submittedName>
</protein>
<comment type="caution">
    <text evidence="2">The sequence shown here is derived from an EMBL/GenBank/DDBJ whole genome shotgun (WGS) entry which is preliminary data.</text>
</comment>
<feature type="compositionally biased region" description="Polar residues" evidence="1">
    <location>
        <begin position="32"/>
        <end position="59"/>
    </location>
</feature>
<evidence type="ECO:0000313" key="3">
    <source>
        <dbReference type="Proteomes" id="UP000789901"/>
    </source>
</evidence>
<keyword evidence="3" id="KW-1185">Reference proteome</keyword>
<evidence type="ECO:0000256" key="1">
    <source>
        <dbReference type="SAM" id="MobiDB-lite"/>
    </source>
</evidence>
<proteinExistence type="predicted"/>
<reference evidence="2 3" key="1">
    <citation type="submission" date="2021-06" db="EMBL/GenBank/DDBJ databases">
        <authorList>
            <person name="Kallberg Y."/>
            <person name="Tangrot J."/>
            <person name="Rosling A."/>
        </authorList>
    </citation>
    <scope>NUCLEOTIDE SEQUENCE [LARGE SCALE GENOMIC DNA]</scope>
    <source>
        <strain evidence="2 3">120-4 pot B 10/14</strain>
    </source>
</reference>